<name>A0A1J3CEV8_NOCCA</name>
<accession>A0A1J3CEV8</accession>
<evidence type="ECO:0000256" key="1">
    <source>
        <dbReference type="SAM" id="MobiDB-lite"/>
    </source>
</evidence>
<dbReference type="Gene3D" id="3.40.50.300">
    <property type="entry name" value="P-loop containing nucleotide triphosphate hydrolases"/>
    <property type="match status" value="1"/>
</dbReference>
<keyword evidence="2" id="KW-0812">Transmembrane</keyword>
<dbReference type="AlphaFoldDB" id="A0A1J3CEV8"/>
<keyword evidence="2" id="KW-1133">Transmembrane helix</keyword>
<gene>
    <name evidence="3" type="ORF">GA_TR19955_c0_g1_i1_g.66446</name>
</gene>
<evidence type="ECO:0000313" key="3">
    <source>
        <dbReference type="EMBL" id="JAU06515.1"/>
    </source>
</evidence>
<keyword evidence="2" id="KW-0472">Membrane</keyword>
<dbReference type="PANTHER" id="PTHR14241:SF32">
    <property type="entry name" value="VWFA DOMAIN-CONTAINING PROTEIN-RELATED"/>
    <property type="match status" value="1"/>
</dbReference>
<dbReference type="PANTHER" id="PTHR14241">
    <property type="entry name" value="INTERFERON-INDUCED PROTEIN 44"/>
    <property type="match status" value="1"/>
</dbReference>
<dbReference type="InterPro" id="IPR027417">
    <property type="entry name" value="P-loop_NTPase"/>
</dbReference>
<reference evidence="3" key="1">
    <citation type="submission" date="2016-07" db="EMBL/GenBank/DDBJ databases">
        <title>De novo transcriptome assembly of four accessions of the metal hyperaccumulator plant Noccaea caerulescens.</title>
        <authorList>
            <person name="Blande D."/>
            <person name="Halimaa P."/>
            <person name="Tervahauta A.I."/>
            <person name="Aarts M.G."/>
            <person name="Karenlampi S.O."/>
        </authorList>
    </citation>
    <scope>NUCLEOTIDE SEQUENCE</scope>
</reference>
<organism evidence="3">
    <name type="scientific">Noccaea caerulescens</name>
    <name type="common">Alpine penny-cress</name>
    <name type="synonym">Thlaspi caerulescens</name>
    <dbReference type="NCBI Taxonomy" id="107243"/>
    <lineage>
        <taxon>Eukaryota</taxon>
        <taxon>Viridiplantae</taxon>
        <taxon>Streptophyta</taxon>
        <taxon>Embryophyta</taxon>
        <taxon>Tracheophyta</taxon>
        <taxon>Spermatophyta</taxon>
        <taxon>Magnoliopsida</taxon>
        <taxon>eudicotyledons</taxon>
        <taxon>Gunneridae</taxon>
        <taxon>Pentapetalae</taxon>
        <taxon>rosids</taxon>
        <taxon>malvids</taxon>
        <taxon>Brassicales</taxon>
        <taxon>Brassicaceae</taxon>
        <taxon>Coluteocarpeae</taxon>
        <taxon>Noccaea</taxon>
    </lineage>
</organism>
<dbReference type="SUPFAM" id="SSF52540">
    <property type="entry name" value="P-loop containing nucleoside triphosphate hydrolases"/>
    <property type="match status" value="1"/>
</dbReference>
<protein>
    <submittedName>
        <fullName evidence="3">Uncharacterized protein</fullName>
    </submittedName>
</protein>
<dbReference type="CDD" id="cd00882">
    <property type="entry name" value="Ras_like_GTPase"/>
    <property type="match status" value="1"/>
</dbReference>
<sequence length="480" mass="54211">MGGGTVKDVVVEEESSSHPAFSRSSSPFSCCFSDDLVSEENIPNLSNHAADLRRRDKAYQDILESHHLLHEKLRNSKRKLKLARRQILSYSPGSFADVNLSDYDIPKTTSIIVVGPKGAGKSSLVNRITRVMEDDEFAPARAQESYGTSSKGGGTFFVQEYMIPRRASASFCLYDTRGFGLSQISSSDNTSKIEQWITKGVHHGEPVIWTSDSSDLRDRLIRDGCTGCEKTKVNSVIFVVNAVEFLKSMENETSYAHMIFTAFNCPLLSFKDDKPAVVMTHGDILLPEERARARVFLGELLNIPPDKQIFDIPDSRDAATALTVCNLLRHSLEHADKNLRFLPKRNFTISKVGGGIINKRMLLMLLSALTLFLAMVIICFVNEYGGQNVAHEAQHKLHIFRTPWIYNITHEAQPKRTIGPRDIEGPNQARVLNPESESEGEPSIDWRTTRRLWFDEEKVDEAEAKPSFDWRTTRRLWYVE</sequence>
<feature type="region of interest" description="Disordered" evidence="1">
    <location>
        <begin position="1"/>
        <end position="25"/>
    </location>
</feature>
<feature type="region of interest" description="Disordered" evidence="1">
    <location>
        <begin position="416"/>
        <end position="443"/>
    </location>
</feature>
<proteinExistence type="predicted"/>
<dbReference type="EMBL" id="GEVI01025805">
    <property type="protein sequence ID" value="JAU06515.1"/>
    <property type="molecule type" value="Transcribed_RNA"/>
</dbReference>
<feature type="transmembrane region" description="Helical" evidence="2">
    <location>
        <begin position="361"/>
        <end position="381"/>
    </location>
</feature>
<evidence type="ECO:0000256" key="2">
    <source>
        <dbReference type="SAM" id="Phobius"/>
    </source>
</evidence>